<evidence type="ECO:0000313" key="1">
    <source>
        <dbReference type="EMBL" id="MRI68659.1"/>
    </source>
</evidence>
<comment type="caution">
    <text evidence="1">The sequence shown here is derived from an EMBL/GenBank/DDBJ whole genome shotgun (WGS) entry which is preliminary data.</text>
</comment>
<sequence length="73" mass="8308">MMELDFSKDIERVPCNTLILCGENDKVNKKSSVKLVEQMPKGEFRTVKGAGHEVNREAPEKLASIILDFWSKQ</sequence>
<dbReference type="EMBL" id="WJEE01000084">
    <property type="protein sequence ID" value="MRI68659.1"/>
    <property type="molecule type" value="Genomic_DNA"/>
</dbReference>
<dbReference type="Proteomes" id="UP000435187">
    <property type="component" value="Unassembled WGS sequence"/>
</dbReference>
<dbReference type="RefSeq" id="WP_153837110.1">
    <property type="nucleotide sequence ID" value="NZ_JBHUMW010000001.1"/>
</dbReference>
<dbReference type="Gene3D" id="3.40.50.1820">
    <property type="entry name" value="alpha/beta hydrolase"/>
    <property type="match status" value="1"/>
</dbReference>
<dbReference type="SUPFAM" id="SSF53474">
    <property type="entry name" value="alpha/beta-Hydrolases"/>
    <property type="match status" value="1"/>
</dbReference>
<name>A0A6N7R5Y6_9BACI</name>
<keyword evidence="2" id="KW-1185">Reference proteome</keyword>
<evidence type="ECO:0008006" key="3">
    <source>
        <dbReference type="Google" id="ProtNLM"/>
    </source>
</evidence>
<reference evidence="1 2" key="1">
    <citation type="submission" date="2019-10" db="EMBL/GenBank/DDBJ databases">
        <title>Gracilibacillus salitolerans sp. nov., a moderate halophile isolated from a saline soil in northwest China.</title>
        <authorList>
            <person name="Gan L."/>
        </authorList>
    </citation>
    <scope>NUCLEOTIDE SEQUENCE [LARGE SCALE GENOMIC DNA]</scope>
    <source>
        <strain evidence="1 2">TP2-8</strain>
    </source>
</reference>
<evidence type="ECO:0000313" key="2">
    <source>
        <dbReference type="Proteomes" id="UP000435187"/>
    </source>
</evidence>
<protein>
    <recommendedName>
        <fullName evidence="3">Alpha/beta fold hydrolase</fullName>
    </recommendedName>
</protein>
<proteinExistence type="predicted"/>
<accession>A0A6N7R5Y6</accession>
<dbReference type="AlphaFoldDB" id="A0A6N7R5Y6"/>
<organism evidence="1 2">
    <name type="scientific">Gracilibacillus thailandensis</name>
    <dbReference type="NCBI Taxonomy" id="563735"/>
    <lineage>
        <taxon>Bacteria</taxon>
        <taxon>Bacillati</taxon>
        <taxon>Bacillota</taxon>
        <taxon>Bacilli</taxon>
        <taxon>Bacillales</taxon>
        <taxon>Bacillaceae</taxon>
        <taxon>Gracilibacillus</taxon>
    </lineage>
</organism>
<gene>
    <name evidence="1" type="ORF">GH885_20345</name>
</gene>
<dbReference type="InterPro" id="IPR029058">
    <property type="entry name" value="AB_hydrolase_fold"/>
</dbReference>